<dbReference type="PANTHER" id="PTHR36486:SF4">
    <property type="entry name" value="PH DOMAIN-CONTAINING PROTEIN"/>
    <property type="match status" value="1"/>
</dbReference>
<gene>
    <name evidence="2" type="ORF">Ahy_B10g104945</name>
</gene>
<dbReference type="EMBL" id="SDMP01000020">
    <property type="protein sequence ID" value="RYQ85390.1"/>
    <property type="molecule type" value="Genomic_DNA"/>
</dbReference>
<comment type="caution">
    <text evidence="2">The sequence shown here is derived from an EMBL/GenBank/DDBJ whole genome shotgun (WGS) entry which is preliminary data.</text>
</comment>
<dbReference type="PANTHER" id="PTHR36486">
    <property type="entry name" value="OS01G0977800 PROTEIN"/>
    <property type="match status" value="1"/>
</dbReference>
<accession>A0A444X6R5</accession>
<evidence type="ECO:0000313" key="2">
    <source>
        <dbReference type="EMBL" id="RYQ85390.1"/>
    </source>
</evidence>
<sequence>MSIPMAHPMPAPANCSTRFSKELKPHGTGPASSPASMRAFNRSSNVGSGDGNTTVSPTSVIVFEDGAGRSNDAGEFSSEEQSHELRNLHGVKESSDFNYSNWAFTDSLLSLDFESSSHSSAKNADFNDEREYACDVKRAPILTFTVNNDSDNDDVDGDGNRNEALVDECEPVKPAPVTNGNKGLCYRCFKGSRFTEKEVCLVCSAKYCGNCVLDAMGSMPEGRKCVDCIGYPIDESKRESFREVL</sequence>
<proteinExistence type="predicted"/>
<protein>
    <submittedName>
        <fullName evidence="2">Uncharacterized protein</fullName>
    </submittedName>
</protein>
<dbReference type="STRING" id="3818.A0A444X6R5"/>
<reference evidence="2 3" key="1">
    <citation type="submission" date="2019-01" db="EMBL/GenBank/DDBJ databases">
        <title>Sequencing of cultivated peanut Arachis hypogaea provides insights into genome evolution and oil improvement.</title>
        <authorList>
            <person name="Chen X."/>
        </authorList>
    </citation>
    <scope>NUCLEOTIDE SEQUENCE [LARGE SCALE GENOMIC DNA]</scope>
    <source>
        <strain evidence="3">cv. Fuhuasheng</strain>
        <tissue evidence="2">Leaves</tissue>
    </source>
</reference>
<evidence type="ECO:0000313" key="3">
    <source>
        <dbReference type="Proteomes" id="UP000289738"/>
    </source>
</evidence>
<organism evidence="2 3">
    <name type="scientific">Arachis hypogaea</name>
    <name type="common">Peanut</name>
    <dbReference type="NCBI Taxonomy" id="3818"/>
    <lineage>
        <taxon>Eukaryota</taxon>
        <taxon>Viridiplantae</taxon>
        <taxon>Streptophyta</taxon>
        <taxon>Embryophyta</taxon>
        <taxon>Tracheophyta</taxon>
        <taxon>Spermatophyta</taxon>
        <taxon>Magnoliopsida</taxon>
        <taxon>eudicotyledons</taxon>
        <taxon>Gunneridae</taxon>
        <taxon>Pentapetalae</taxon>
        <taxon>rosids</taxon>
        <taxon>fabids</taxon>
        <taxon>Fabales</taxon>
        <taxon>Fabaceae</taxon>
        <taxon>Papilionoideae</taxon>
        <taxon>50 kb inversion clade</taxon>
        <taxon>dalbergioids sensu lato</taxon>
        <taxon>Dalbergieae</taxon>
        <taxon>Pterocarpus clade</taxon>
        <taxon>Arachis</taxon>
    </lineage>
</organism>
<name>A0A444X6R5_ARAHY</name>
<dbReference type="InterPro" id="IPR053057">
    <property type="entry name" value="XLG_GTP-binding"/>
</dbReference>
<evidence type="ECO:0000256" key="1">
    <source>
        <dbReference type="SAM" id="MobiDB-lite"/>
    </source>
</evidence>
<dbReference type="AlphaFoldDB" id="A0A444X6R5"/>
<keyword evidence="3" id="KW-1185">Reference proteome</keyword>
<dbReference type="Proteomes" id="UP000289738">
    <property type="component" value="Chromosome B10"/>
</dbReference>
<feature type="region of interest" description="Disordered" evidence="1">
    <location>
        <begin position="1"/>
        <end position="55"/>
    </location>
</feature>
<feature type="compositionally biased region" description="Polar residues" evidence="1">
    <location>
        <begin position="30"/>
        <end position="55"/>
    </location>
</feature>